<dbReference type="EMBL" id="JAELUQ010000004">
    <property type="protein sequence ID" value="KAG7416151.1"/>
    <property type="molecule type" value="Genomic_DNA"/>
</dbReference>
<comment type="caution">
    <text evidence="1">The sequence shown here is derived from an EMBL/GenBank/DDBJ whole genome shotgun (WGS) entry which is preliminary data.</text>
</comment>
<evidence type="ECO:0000313" key="2">
    <source>
        <dbReference type="Proteomes" id="UP000694050"/>
    </source>
</evidence>
<accession>A0A8J5U9H6</accession>
<protein>
    <submittedName>
        <fullName evidence="1">Uncharacterized protein</fullName>
    </submittedName>
</protein>
<sequence length="82" mass="9430">MVCKDETWSPPAPKREVSRPLRAQTSFLIPSPPSYKLDFLSLDETLSTIITSPHLARTEHLALSREHLLPIHLLFSFPYFQL</sequence>
<evidence type="ECO:0000313" key="1">
    <source>
        <dbReference type="EMBL" id="KAG7416151.1"/>
    </source>
</evidence>
<dbReference type="Proteomes" id="UP000694050">
    <property type="component" value="Unassembled WGS sequence"/>
</dbReference>
<organism evidence="1 2">
    <name type="scientific">Fusarium oxysporum f. sp. rapae</name>
    <dbReference type="NCBI Taxonomy" id="485398"/>
    <lineage>
        <taxon>Eukaryota</taxon>
        <taxon>Fungi</taxon>
        <taxon>Dikarya</taxon>
        <taxon>Ascomycota</taxon>
        <taxon>Pezizomycotina</taxon>
        <taxon>Sordariomycetes</taxon>
        <taxon>Hypocreomycetidae</taxon>
        <taxon>Hypocreales</taxon>
        <taxon>Nectriaceae</taxon>
        <taxon>Fusarium</taxon>
        <taxon>Fusarium oxysporum species complex</taxon>
    </lineage>
</organism>
<reference evidence="1" key="1">
    <citation type="submission" date="2021-04" db="EMBL/GenBank/DDBJ databases">
        <title>First draft genome resource for Brassicaceae pathogens Fusarium oxysporum f. sp. raphani and Fusarium oxysporum f. sp. rapae.</title>
        <authorList>
            <person name="Asai S."/>
        </authorList>
    </citation>
    <scope>NUCLEOTIDE SEQUENCE</scope>
    <source>
        <strain evidence="1">Tf1208</strain>
    </source>
</reference>
<proteinExistence type="predicted"/>
<name>A0A8J5U9H6_FUSOX</name>
<gene>
    <name evidence="1" type="ORF">Forpe1208_v006335</name>
</gene>
<dbReference type="AlphaFoldDB" id="A0A8J5U9H6"/>